<dbReference type="InterPro" id="IPR029240">
    <property type="entry name" value="MMS19_N"/>
</dbReference>
<dbReference type="AlphaFoldDB" id="A0AB40AW07"/>
<dbReference type="GeneID" id="120255154"/>
<keyword evidence="1" id="KW-0539">Nucleus</keyword>
<dbReference type="GO" id="GO:0016226">
    <property type="term" value="P:iron-sulfur cluster assembly"/>
    <property type="evidence" value="ECO:0007669"/>
    <property type="project" value="UniProtKB-UniRule"/>
</dbReference>
<dbReference type="Pfam" id="PF14500">
    <property type="entry name" value="MMS19_N"/>
    <property type="match status" value="1"/>
</dbReference>
<evidence type="ECO:0000256" key="1">
    <source>
        <dbReference type="RuleBase" id="RU367072"/>
    </source>
</evidence>
<comment type="similarity">
    <text evidence="1">Belongs to the MET18/MMS19 family.</text>
</comment>
<dbReference type="PANTHER" id="PTHR12891:SF0">
    <property type="entry name" value="MMS19 NUCLEOTIDE EXCISION REPAIR PROTEIN HOMOLOG"/>
    <property type="match status" value="1"/>
</dbReference>
<dbReference type="Proteomes" id="UP001515500">
    <property type="component" value="Unplaced"/>
</dbReference>
<sequence length="693" mass="77419">MANPSLWIPHVEAFIDDSRSPNQKSASLDAIAALVKKDLLTLETLVRDMELYLTTPDHIIRKKGIILLAEILSRISGKSLNASTIGSLVEFFTSRLMYSSIVEHYLVMADWQALRGALIGCLALLRRRNTFGMVKGGDAKILAESFLKNVQVQSLAVEDRKLCFEVLQCLLDTFPEEMVTLGDDLVYGICDAIDEEKDPRCLLLTFHLVETLVRLFPEPHGFVADFANDLFEILGRYFPVYFTHQRSDDLDIKRDELSGGLMRAFCSTPYFEPLAVPLLLEKLSSSLPLAKLDSLRYLNNCITCYGAVRMMKYAESIWSALKDAIFTFSIPGFSSPSTVESVREMEPLGDQIAKETLACLQTAISELNHPKANSFLGLIIEDDGIEKAFNSVSGEKCYAVCSKESKRQLQALGSILSTSSKVSSVCCDRVFKKFFISLMGILEVTPNSPERSFIMKNNSFPKAVSFGAIYICVELVAACRDLTLSTEVLPQQFISMHDGWFCLLKSFATPLTCYLGSIVATLDNSISVNEDHKQEVTGYAVKGLQVLSTFPECCSPLSKDVFKDTLAILVTVIKDRPSDTYVWRLSLNALVQIGLFVDKSNDSQKAMCYEEFVVQRLLSWFSSDDSAVCLAQNLEAICEIGQWQGQLCRDFTFFAKVLLPSSASMVHISYFLSHMYPLQQFMIFYGGHGNKIF</sequence>
<dbReference type="GO" id="GO:0097361">
    <property type="term" value="C:cytosolic [4Fe-4S] assembly targeting complex"/>
    <property type="evidence" value="ECO:0007669"/>
    <property type="project" value="UniProtKB-UniRule"/>
</dbReference>
<comment type="subcellular location">
    <subcellularLocation>
        <location evidence="1">Nucleus</location>
    </subcellularLocation>
</comment>
<dbReference type="InterPro" id="IPR039920">
    <property type="entry name" value="MMS19"/>
</dbReference>
<keyword evidence="1" id="KW-0234">DNA repair</keyword>
<feature type="domain" description="MMS19 N-terminal" evidence="2">
    <location>
        <begin position="46"/>
        <end position="326"/>
    </location>
</feature>
<keyword evidence="1" id="KW-0227">DNA damage</keyword>
<dbReference type="GO" id="GO:0005634">
    <property type="term" value="C:nucleus"/>
    <property type="evidence" value="ECO:0007669"/>
    <property type="project" value="UniProtKB-SubCell"/>
</dbReference>
<feature type="non-terminal residue" evidence="4">
    <location>
        <position position="693"/>
    </location>
</feature>
<reference evidence="4" key="1">
    <citation type="submission" date="2025-08" db="UniProtKB">
        <authorList>
            <consortium name="RefSeq"/>
        </authorList>
    </citation>
    <scope>IDENTIFICATION</scope>
</reference>
<accession>A0AB40AW07</accession>
<proteinExistence type="inferred from homology"/>
<dbReference type="SUPFAM" id="SSF48371">
    <property type="entry name" value="ARM repeat"/>
    <property type="match status" value="1"/>
</dbReference>
<gene>
    <name evidence="4" type="primary">LOC120255154</name>
</gene>
<evidence type="ECO:0000259" key="2">
    <source>
        <dbReference type="Pfam" id="PF14500"/>
    </source>
</evidence>
<protein>
    <recommendedName>
        <fullName evidence="1">MMS19 nucleotide excision repair protein</fullName>
    </recommendedName>
</protein>
<dbReference type="GO" id="GO:0006281">
    <property type="term" value="P:DNA repair"/>
    <property type="evidence" value="ECO:0007669"/>
    <property type="project" value="UniProtKB-UniRule"/>
</dbReference>
<evidence type="ECO:0000313" key="3">
    <source>
        <dbReference type="Proteomes" id="UP001515500"/>
    </source>
</evidence>
<dbReference type="PANTHER" id="PTHR12891">
    <property type="entry name" value="DNA REPAIR/TRANSCRIPTION PROTEIN MET18/MMS19"/>
    <property type="match status" value="1"/>
</dbReference>
<dbReference type="InterPro" id="IPR016024">
    <property type="entry name" value="ARM-type_fold"/>
</dbReference>
<dbReference type="RefSeq" id="XP_039118974.1">
    <property type="nucleotide sequence ID" value="XM_039263040.1"/>
</dbReference>
<evidence type="ECO:0000313" key="4">
    <source>
        <dbReference type="RefSeq" id="XP_039118974.1"/>
    </source>
</evidence>
<dbReference type="GO" id="GO:0051604">
    <property type="term" value="P:protein maturation"/>
    <property type="evidence" value="ECO:0007669"/>
    <property type="project" value="UniProtKB-UniRule"/>
</dbReference>
<name>A0AB40AW07_DIOCR</name>
<keyword evidence="3" id="KW-1185">Reference proteome</keyword>
<comment type="function">
    <text evidence="1">Key component of the cytosolic iron-sulfur protein assembly (CIA) complex, a multiprotein complex that mediates the incorporation of iron-sulfur cluster into apoproteins specifically involved in DNA metabolism and genomic integrity. In the CIA complex, MMS19 acts as an adapter between early-acting CIA components and a subset of cellular target iron-sulfur proteins.</text>
</comment>
<organism evidence="3 4">
    <name type="scientific">Dioscorea cayennensis subsp. rotundata</name>
    <name type="common">White Guinea yam</name>
    <name type="synonym">Dioscorea rotundata</name>
    <dbReference type="NCBI Taxonomy" id="55577"/>
    <lineage>
        <taxon>Eukaryota</taxon>
        <taxon>Viridiplantae</taxon>
        <taxon>Streptophyta</taxon>
        <taxon>Embryophyta</taxon>
        <taxon>Tracheophyta</taxon>
        <taxon>Spermatophyta</taxon>
        <taxon>Magnoliopsida</taxon>
        <taxon>Liliopsida</taxon>
        <taxon>Dioscoreales</taxon>
        <taxon>Dioscoreaceae</taxon>
        <taxon>Dioscorea</taxon>
    </lineage>
</organism>